<sequence>MSKWTADNIPDQTGRTFVVTGANSGLGYATTQALAQHGAHVVLAVRNEAKGQAALEKLRAGQPTAELEVRHLDLADLDSVRAFAAGFDGPIDVLINNAGVMMPPRELTKQGFESQFGGNHLGHFALTGLLLDRLRAGRDARVVTVSSSLHRRGSLHFDDLQGEKSYTPTDAYAQSKFANVQFGLELDRRLRAADLPIRSLLAHPGFAATNLTSTGPTGLTRQLMRLASTVVAQSMEMGALNQLYAATAPDAESGQFFGPNGIGESRGYPKVVQPVESAKDLETARRLWDVSEELSGVRFDLPVHQG</sequence>
<dbReference type="Pfam" id="PF00106">
    <property type="entry name" value="adh_short"/>
    <property type="match status" value="1"/>
</dbReference>
<dbReference type="Proteomes" id="UP001500618">
    <property type="component" value="Unassembled WGS sequence"/>
</dbReference>
<dbReference type="SUPFAM" id="SSF51735">
    <property type="entry name" value="NAD(P)-binding Rossmann-fold domains"/>
    <property type="match status" value="1"/>
</dbReference>
<evidence type="ECO:0000313" key="5">
    <source>
        <dbReference type="Proteomes" id="UP001500618"/>
    </source>
</evidence>
<evidence type="ECO:0000256" key="2">
    <source>
        <dbReference type="ARBA" id="ARBA00023002"/>
    </source>
</evidence>
<dbReference type="InterPro" id="IPR002347">
    <property type="entry name" value="SDR_fam"/>
</dbReference>
<comment type="caution">
    <text evidence="4">The sequence shown here is derived from an EMBL/GenBank/DDBJ whole genome shotgun (WGS) entry which is preliminary data.</text>
</comment>
<keyword evidence="5" id="KW-1185">Reference proteome</keyword>
<evidence type="ECO:0000256" key="3">
    <source>
        <dbReference type="RuleBase" id="RU000363"/>
    </source>
</evidence>
<dbReference type="CDD" id="cd05327">
    <property type="entry name" value="retinol-DH_like_SDR_c_like"/>
    <property type="match status" value="1"/>
</dbReference>
<reference evidence="4 5" key="1">
    <citation type="journal article" date="2019" name="Int. J. Syst. Evol. Microbiol.">
        <title>The Global Catalogue of Microorganisms (GCM) 10K type strain sequencing project: providing services to taxonomists for standard genome sequencing and annotation.</title>
        <authorList>
            <consortium name="The Broad Institute Genomics Platform"/>
            <consortium name="The Broad Institute Genome Sequencing Center for Infectious Disease"/>
            <person name="Wu L."/>
            <person name="Ma J."/>
        </authorList>
    </citation>
    <scope>NUCLEOTIDE SEQUENCE [LARGE SCALE GENOMIC DNA]</scope>
    <source>
        <strain evidence="4 5">JCM 14718</strain>
    </source>
</reference>
<dbReference type="NCBIfam" id="NF004513">
    <property type="entry name" value="PRK05854.1"/>
    <property type="match status" value="1"/>
</dbReference>
<organism evidence="4 5">
    <name type="scientific">Fodinicola feengrottensis</name>
    <dbReference type="NCBI Taxonomy" id="435914"/>
    <lineage>
        <taxon>Bacteria</taxon>
        <taxon>Bacillati</taxon>
        <taxon>Actinomycetota</taxon>
        <taxon>Actinomycetes</taxon>
        <taxon>Mycobacteriales</taxon>
        <taxon>Fodinicola</taxon>
    </lineage>
</organism>
<protein>
    <submittedName>
        <fullName evidence="4">Oxidoreductase</fullName>
    </submittedName>
</protein>
<dbReference type="RefSeq" id="WP_279581307.1">
    <property type="nucleotide sequence ID" value="NZ_BAAANY010000003.1"/>
</dbReference>
<keyword evidence="2" id="KW-0560">Oxidoreductase</keyword>
<dbReference type="PANTHER" id="PTHR24320:SF148">
    <property type="entry name" value="NAD(P)-BINDING ROSSMANN-FOLD SUPERFAMILY PROTEIN"/>
    <property type="match status" value="1"/>
</dbReference>
<gene>
    <name evidence="4" type="ORF">GCM10009765_10480</name>
</gene>
<dbReference type="PRINTS" id="PR00081">
    <property type="entry name" value="GDHRDH"/>
</dbReference>
<dbReference type="Gene3D" id="3.40.50.720">
    <property type="entry name" value="NAD(P)-binding Rossmann-like Domain"/>
    <property type="match status" value="1"/>
</dbReference>
<proteinExistence type="inferred from homology"/>
<name>A0ABN2G0M3_9ACTN</name>
<dbReference type="EMBL" id="BAAANY010000003">
    <property type="protein sequence ID" value="GAA1662905.1"/>
    <property type="molecule type" value="Genomic_DNA"/>
</dbReference>
<dbReference type="PANTHER" id="PTHR24320">
    <property type="entry name" value="RETINOL DEHYDROGENASE"/>
    <property type="match status" value="1"/>
</dbReference>
<evidence type="ECO:0000256" key="1">
    <source>
        <dbReference type="ARBA" id="ARBA00006484"/>
    </source>
</evidence>
<dbReference type="PRINTS" id="PR00080">
    <property type="entry name" value="SDRFAMILY"/>
</dbReference>
<dbReference type="InterPro" id="IPR036291">
    <property type="entry name" value="NAD(P)-bd_dom_sf"/>
</dbReference>
<accession>A0ABN2G0M3</accession>
<comment type="similarity">
    <text evidence="1 3">Belongs to the short-chain dehydrogenases/reductases (SDR) family.</text>
</comment>
<dbReference type="NCBIfam" id="NF004846">
    <property type="entry name" value="PRK06197.1"/>
    <property type="match status" value="1"/>
</dbReference>
<evidence type="ECO:0000313" key="4">
    <source>
        <dbReference type="EMBL" id="GAA1662905.1"/>
    </source>
</evidence>